<dbReference type="InterPro" id="IPR007278">
    <property type="entry name" value="DUF397"/>
</dbReference>
<comment type="caution">
    <text evidence="3">The sequence shown here is derived from an EMBL/GenBank/DDBJ whole genome shotgun (WGS) entry which is preliminary data.</text>
</comment>
<evidence type="ECO:0000256" key="1">
    <source>
        <dbReference type="SAM" id="MobiDB-lite"/>
    </source>
</evidence>
<name>A0A7Z0WLA2_9PSEU</name>
<dbReference type="AlphaFoldDB" id="A0A7Z0WLA2"/>
<reference evidence="3 4" key="1">
    <citation type="submission" date="2016-12" db="EMBL/GenBank/DDBJ databases">
        <title>The draft genome sequence of Actinophytocola xinjiangensis.</title>
        <authorList>
            <person name="Wang W."/>
            <person name="Yuan L."/>
        </authorList>
    </citation>
    <scope>NUCLEOTIDE SEQUENCE [LARGE SCALE GENOMIC DNA]</scope>
    <source>
        <strain evidence="3 4">CGMCC 4.4663</strain>
    </source>
</reference>
<dbReference type="Proteomes" id="UP000185696">
    <property type="component" value="Unassembled WGS sequence"/>
</dbReference>
<gene>
    <name evidence="3" type="ORF">BLA60_26765</name>
</gene>
<evidence type="ECO:0000313" key="4">
    <source>
        <dbReference type="Proteomes" id="UP000185696"/>
    </source>
</evidence>
<accession>A0A7Z0WLA2</accession>
<proteinExistence type="predicted"/>
<feature type="region of interest" description="Disordered" evidence="1">
    <location>
        <begin position="1"/>
        <end position="55"/>
    </location>
</feature>
<evidence type="ECO:0000259" key="2">
    <source>
        <dbReference type="Pfam" id="PF04149"/>
    </source>
</evidence>
<keyword evidence="4" id="KW-1185">Reference proteome</keyword>
<dbReference type="OrthoDB" id="3696856at2"/>
<protein>
    <recommendedName>
        <fullName evidence="2">DUF397 domain-containing protein</fullName>
    </recommendedName>
</protein>
<dbReference type="Pfam" id="PF04149">
    <property type="entry name" value="DUF397"/>
    <property type="match status" value="1"/>
</dbReference>
<sequence>MSEQRWRKSSRSGPDTNCVELSDTGLVRDSKSPAGPTLSGDVRSMLATVKSGRIR</sequence>
<organism evidence="3 4">
    <name type="scientific">Actinophytocola xinjiangensis</name>
    <dbReference type="NCBI Taxonomy" id="485602"/>
    <lineage>
        <taxon>Bacteria</taxon>
        <taxon>Bacillati</taxon>
        <taxon>Actinomycetota</taxon>
        <taxon>Actinomycetes</taxon>
        <taxon>Pseudonocardiales</taxon>
        <taxon>Pseudonocardiaceae</taxon>
    </lineage>
</organism>
<evidence type="ECO:0000313" key="3">
    <source>
        <dbReference type="EMBL" id="OLF07644.1"/>
    </source>
</evidence>
<dbReference type="EMBL" id="MSIF01000015">
    <property type="protein sequence ID" value="OLF07644.1"/>
    <property type="molecule type" value="Genomic_DNA"/>
</dbReference>
<feature type="domain" description="DUF397" evidence="2">
    <location>
        <begin position="5"/>
        <end position="39"/>
    </location>
</feature>